<evidence type="ECO:0000313" key="3">
    <source>
        <dbReference type="Proteomes" id="UP000054477"/>
    </source>
</evidence>
<dbReference type="OrthoDB" id="2847449at2759"/>
<protein>
    <submittedName>
        <fullName evidence="2">Uncharacterized protein</fullName>
    </submittedName>
</protein>
<gene>
    <name evidence="2" type="ORF">K443DRAFT_3658</name>
</gene>
<dbReference type="AlphaFoldDB" id="A0A0C9XKT8"/>
<keyword evidence="1" id="KW-0812">Transmembrane</keyword>
<feature type="transmembrane region" description="Helical" evidence="1">
    <location>
        <begin position="60"/>
        <end position="82"/>
    </location>
</feature>
<keyword evidence="3" id="KW-1185">Reference proteome</keyword>
<accession>A0A0C9XKT8</accession>
<reference evidence="3" key="2">
    <citation type="submission" date="2015-01" db="EMBL/GenBank/DDBJ databases">
        <title>Evolutionary Origins and Diversification of the Mycorrhizal Mutualists.</title>
        <authorList>
            <consortium name="DOE Joint Genome Institute"/>
            <consortium name="Mycorrhizal Genomics Consortium"/>
            <person name="Kohler A."/>
            <person name="Kuo A."/>
            <person name="Nagy L.G."/>
            <person name="Floudas D."/>
            <person name="Copeland A."/>
            <person name="Barry K.W."/>
            <person name="Cichocki N."/>
            <person name="Veneault-Fourrey C."/>
            <person name="LaButti K."/>
            <person name="Lindquist E.A."/>
            <person name="Lipzen A."/>
            <person name="Lundell T."/>
            <person name="Morin E."/>
            <person name="Murat C."/>
            <person name="Riley R."/>
            <person name="Ohm R."/>
            <person name="Sun H."/>
            <person name="Tunlid A."/>
            <person name="Henrissat B."/>
            <person name="Grigoriev I.V."/>
            <person name="Hibbett D.S."/>
            <person name="Martin F."/>
        </authorList>
    </citation>
    <scope>NUCLEOTIDE SEQUENCE [LARGE SCALE GENOMIC DNA]</scope>
    <source>
        <strain evidence="3">LaAM-08-1</strain>
    </source>
</reference>
<reference evidence="2 3" key="1">
    <citation type="submission" date="2014-04" db="EMBL/GenBank/DDBJ databases">
        <authorList>
            <consortium name="DOE Joint Genome Institute"/>
            <person name="Kuo A."/>
            <person name="Kohler A."/>
            <person name="Nagy L.G."/>
            <person name="Floudas D."/>
            <person name="Copeland A."/>
            <person name="Barry K.W."/>
            <person name="Cichocki N."/>
            <person name="Veneault-Fourrey C."/>
            <person name="LaButti K."/>
            <person name="Lindquist E.A."/>
            <person name="Lipzen A."/>
            <person name="Lundell T."/>
            <person name="Morin E."/>
            <person name="Murat C."/>
            <person name="Sun H."/>
            <person name="Tunlid A."/>
            <person name="Henrissat B."/>
            <person name="Grigoriev I.V."/>
            <person name="Hibbett D.S."/>
            <person name="Martin F."/>
            <person name="Nordberg H.P."/>
            <person name="Cantor M.N."/>
            <person name="Hua S.X."/>
        </authorList>
    </citation>
    <scope>NUCLEOTIDE SEQUENCE [LARGE SCALE GENOMIC DNA]</scope>
    <source>
        <strain evidence="2 3">LaAM-08-1</strain>
    </source>
</reference>
<keyword evidence="1" id="KW-0472">Membrane</keyword>
<keyword evidence="1" id="KW-1133">Transmembrane helix</keyword>
<proteinExistence type="predicted"/>
<evidence type="ECO:0000256" key="1">
    <source>
        <dbReference type="SAM" id="Phobius"/>
    </source>
</evidence>
<sequence>MSSKKYRLGDISLQGIWVRPLLCSQTTVLSDLMDLFTAVLIPDDMSELARQAQKAPSRTLLVFLHQLALVALAGGAVLGASASQERLWAPLTLESPLKLTKQTRANSIIKMLNANEPNTRNPTPQGSPLFTPQPVDEVDHNLYQLPSIVAIRGMENAAIIKLSGDELLNSTNWIVWRERMYIMLQLCEVYEYTQGLIDKPNSLMDPQGSRNWSKNDNYAKHLLMSNISTTKMMNLG</sequence>
<dbReference type="EMBL" id="KN838558">
    <property type="protein sequence ID" value="KIK05646.1"/>
    <property type="molecule type" value="Genomic_DNA"/>
</dbReference>
<dbReference type="HOGENOM" id="CLU_1175590_0_0_1"/>
<evidence type="ECO:0000313" key="2">
    <source>
        <dbReference type="EMBL" id="KIK05646.1"/>
    </source>
</evidence>
<dbReference type="Proteomes" id="UP000054477">
    <property type="component" value="Unassembled WGS sequence"/>
</dbReference>
<organism evidence="2 3">
    <name type="scientific">Laccaria amethystina LaAM-08-1</name>
    <dbReference type="NCBI Taxonomy" id="1095629"/>
    <lineage>
        <taxon>Eukaryota</taxon>
        <taxon>Fungi</taxon>
        <taxon>Dikarya</taxon>
        <taxon>Basidiomycota</taxon>
        <taxon>Agaricomycotina</taxon>
        <taxon>Agaricomycetes</taxon>
        <taxon>Agaricomycetidae</taxon>
        <taxon>Agaricales</taxon>
        <taxon>Agaricineae</taxon>
        <taxon>Hydnangiaceae</taxon>
        <taxon>Laccaria</taxon>
    </lineage>
</organism>
<name>A0A0C9XKT8_9AGAR</name>